<dbReference type="Proteomes" id="UP001055072">
    <property type="component" value="Unassembled WGS sequence"/>
</dbReference>
<evidence type="ECO:0000313" key="1">
    <source>
        <dbReference type="EMBL" id="KAI0094940.1"/>
    </source>
</evidence>
<sequence length="243" mass="26192">MSSYEPSSSFQDAAAYLSNATALSNVSNTVKLELYGLFKFLTVSPTPTSSRPSIFDFAGRAKWDAWSAVGKSYANQPAEAERRYLDIAQGLRWEEGAGEIAKVEKAQKSQSEGGDDEDIWDKDDASSSTRSNGAGVMGNAMSTMAVVEQTEQEEESLHSLARAGNVDGFKVFLDSYPGIDVNARDENGYTPLHLASDRGCRAMVEALLSAGADSSIKDEDEFTALELARVAEHGDVVALLEKL</sequence>
<keyword evidence="2" id="KW-1185">Reference proteome</keyword>
<organism evidence="1 2">
    <name type="scientific">Irpex rosettiformis</name>
    <dbReference type="NCBI Taxonomy" id="378272"/>
    <lineage>
        <taxon>Eukaryota</taxon>
        <taxon>Fungi</taxon>
        <taxon>Dikarya</taxon>
        <taxon>Basidiomycota</taxon>
        <taxon>Agaricomycotina</taxon>
        <taxon>Agaricomycetes</taxon>
        <taxon>Polyporales</taxon>
        <taxon>Irpicaceae</taxon>
        <taxon>Irpex</taxon>
    </lineage>
</organism>
<reference evidence="1" key="1">
    <citation type="journal article" date="2021" name="Environ. Microbiol.">
        <title>Gene family expansions and transcriptome signatures uncover fungal adaptations to wood decay.</title>
        <authorList>
            <person name="Hage H."/>
            <person name="Miyauchi S."/>
            <person name="Viragh M."/>
            <person name="Drula E."/>
            <person name="Min B."/>
            <person name="Chaduli D."/>
            <person name="Navarro D."/>
            <person name="Favel A."/>
            <person name="Norest M."/>
            <person name="Lesage-Meessen L."/>
            <person name="Balint B."/>
            <person name="Merenyi Z."/>
            <person name="de Eugenio L."/>
            <person name="Morin E."/>
            <person name="Martinez A.T."/>
            <person name="Baldrian P."/>
            <person name="Stursova M."/>
            <person name="Martinez M.J."/>
            <person name="Novotny C."/>
            <person name="Magnuson J.K."/>
            <person name="Spatafora J.W."/>
            <person name="Maurice S."/>
            <person name="Pangilinan J."/>
            <person name="Andreopoulos W."/>
            <person name="LaButti K."/>
            <person name="Hundley H."/>
            <person name="Na H."/>
            <person name="Kuo A."/>
            <person name="Barry K."/>
            <person name="Lipzen A."/>
            <person name="Henrissat B."/>
            <person name="Riley R."/>
            <person name="Ahrendt S."/>
            <person name="Nagy L.G."/>
            <person name="Grigoriev I.V."/>
            <person name="Martin F."/>
            <person name="Rosso M.N."/>
        </authorList>
    </citation>
    <scope>NUCLEOTIDE SEQUENCE</scope>
    <source>
        <strain evidence="1">CBS 384.51</strain>
    </source>
</reference>
<evidence type="ECO:0000313" key="2">
    <source>
        <dbReference type="Proteomes" id="UP001055072"/>
    </source>
</evidence>
<name>A0ACB8UKU6_9APHY</name>
<gene>
    <name evidence="1" type="ORF">BDY19DRAFT_988727</name>
</gene>
<proteinExistence type="predicted"/>
<comment type="caution">
    <text evidence="1">The sequence shown here is derived from an EMBL/GenBank/DDBJ whole genome shotgun (WGS) entry which is preliminary data.</text>
</comment>
<dbReference type="EMBL" id="MU274900">
    <property type="protein sequence ID" value="KAI0094940.1"/>
    <property type="molecule type" value="Genomic_DNA"/>
</dbReference>
<protein>
    <submittedName>
        <fullName evidence="1">Ankyrin repeat-containing domain protein</fullName>
    </submittedName>
</protein>
<accession>A0ACB8UKU6</accession>